<evidence type="ECO:0000256" key="1">
    <source>
        <dbReference type="SAM" id="Coils"/>
    </source>
</evidence>
<evidence type="ECO:0000313" key="2">
    <source>
        <dbReference type="EMBL" id="OGW97157.1"/>
    </source>
</evidence>
<dbReference type="InterPro" id="IPR010258">
    <property type="entry name" value="Conjugal_tfr_TrbG/VirB9/CagX"/>
</dbReference>
<sequence>MKILNAFSVCLFSIPILFVSLKTSLAEESEAPVIKQEPDSQESPQTVLKDRQHFNRLKHTTRNIYKVTMRSTVAFKLQTALGYISTIDLPEKALKVFVGDQELFKVEVYERQVLIKPITDEMDAKTNLVIVTESGRLAFDVSVGHPETADFVLDFRLPQDDELLVKNAFDEKVERKVKELETAYQKKEGELDQKAEKVSDEKIKERVASGLQTVELKKSEAKGDVQANLLSLARIADKAYLRFSILNYSKMPYRILKVTVGIQTYEKKLLKNKETGLIEISSGLKLAPVIHPDTYEYGVLEFDYRPLAKDEKPVLRILEDSAGTVAGESRNIEIKGFEWLK</sequence>
<comment type="caution">
    <text evidence="2">The sequence shown here is derived from an EMBL/GenBank/DDBJ whole genome shotgun (WGS) entry which is preliminary data.</text>
</comment>
<reference evidence="2 3" key="1">
    <citation type="journal article" date="2016" name="Nat. Commun.">
        <title>Thousands of microbial genomes shed light on interconnected biogeochemical processes in an aquifer system.</title>
        <authorList>
            <person name="Anantharaman K."/>
            <person name="Brown C.T."/>
            <person name="Hug L.A."/>
            <person name="Sharon I."/>
            <person name="Castelle C.J."/>
            <person name="Probst A.J."/>
            <person name="Thomas B.C."/>
            <person name="Singh A."/>
            <person name="Wilkins M.J."/>
            <person name="Karaoz U."/>
            <person name="Brodie E.L."/>
            <person name="Williams K.H."/>
            <person name="Hubbard S.S."/>
            <person name="Banfield J.F."/>
        </authorList>
    </citation>
    <scope>NUCLEOTIDE SEQUENCE [LARGE SCALE GENOMIC DNA]</scope>
</reference>
<keyword evidence="1" id="KW-0175">Coiled coil</keyword>
<accession>A0A1G1KW65</accession>
<protein>
    <submittedName>
        <fullName evidence="2">Uncharacterized protein</fullName>
    </submittedName>
</protein>
<proteinExistence type="predicted"/>
<dbReference type="Pfam" id="PF03524">
    <property type="entry name" value="CagX"/>
    <property type="match status" value="1"/>
</dbReference>
<name>A0A1G1KW65_9BACT</name>
<dbReference type="Proteomes" id="UP000178187">
    <property type="component" value="Unassembled WGS sequence"/>
</dbReference>
<organism evidence="2 3">
    <name type="scientific">Candidatus Danuiimicrobium aquiferis</name>
    <dbReference type="NCBI Taxonomy" id="1801832"/>
    <lineage>
        <taxon>Bacteria</taxon>
        <taxon>Pseudomonadati</taxon>
        <taxon>Candidatus Omnitrophota</taxon>
        <taxon>Candidatus Danuiimicrobium</taxon>
    </lineage>
</organism>
<feature type="coiled-coil region" evidence="1">
    <location>
        <begin position="170"/>
        <end position="197"/>
    </location>
</feature>
<gene>
    <name evidence="2" type="ORF">A3G33_08260</name>
</gene>
<dbReference type="EMBL" id="MHFR01000043">
    <property type="protein sequence ID" value="OGW97157.1"/>
    <property type="molecule type" value="Genomic_DNA"/>
</dbReference>
<evidence type="ECO:0000313" key="3">
    <source>
        <dbReference type="Proteomes" id="UP000178187"/>
    </source>
</evidence>
<dbReference type="AlphaFoldDB" id="A0A1G1KW65"/>